<comment type="caution">
    <text evidence="2">The sequence shown here is derived from an EMBL/GenBank/DDBJ whole genome shotgun (WGS) entry which is preliminary data.</text>
</comment>
<dbReference type="AlphaFoldDB" id="A0A4R8DRK2"/>
<organism evidence="2 3">
    <name type="scientific">Dinghuibacter silviterrae</name>
    <dbReference type="NCBI Taxonomy" id="1539049"/>
    <lineage>
        <taxon>Bacteria</taxon>
        <taxon>Pseudomonadati</taxon>
        <taxon>Bacteroidota</taxon>
        <taxon>Chitinophagia</taxon>
        <taxon>Chitinophagales</taxon>
        <taxon>Chitinophagaceae</taxon>
        <taxon>Dinghuibacter</taxon>
    </lineage>
</organism>
<evidence type="ECO:0000313" key="3">
    <source>
        <dbReference type="Proteomes" id="UP000294498"/>
    </source>
</evidence>
<sequence>MKKWNKFCYVFSSLSFFVPALKAQILNTPNFQAKPPVQVQYIGGHVITTIAWPESPTFSPKSKILQKNDNWRILPTDYYVLHQQAFFCRVEMKVDKLTPVWPFQIRVRVGSLQDNDWLEQKPGAIKPQ</sequence>
<name>A0A4R8DRK2_9BACT</name>
<feature type="chain" id="PRO_5020356383" evidence="1">
    <location>
        <begin position="24"/>
        <end position="128"/>
    </location>
</feature>
<protein>
    <submittedName>
        <fullName evidence="2">Uncharacterized protein</fullName>
    </submittedName>
</protein>
<feature type="signal peptide" evidence="1">
    <location>
        <begin position="1"/>
        <end position="23"/>
    </location>
</feature>
<dbReference type="Proteomes" id="UP000294498">
    <property type="component" value="Unassembled WGS sequence"/>
</dbReference>
<accession>A0A4R8DRK2</accession>
<evidence type="ECO:0000256" key="1">
    <source>
        <dbReference type="SAM" id="SignalP"/>
    </source>
</evidence>
<gene>
    <name evidence="2" type="ORF">EDB95_0781</name>
</gene>
<keyword evidence="3" id="KW-1185">Reference proteome</keyword>
<proteinExistence type="predicted"/>
<reference evidence="2 3" key="1">
    <citation type="submission" date="2019-03" db="EMBL/GenBank/DDBJ databases">
        <title>Genomic Encyclopedia of Type Strains, Phase IV (KMG-IV): sequencing the most valuable type-strain genomes for metagenomic binning, comparative biology and taxonomic classification.</title>
        <authorList>
            <person name="Goeker M."/>
        </authorList>
    </citation>
    <scope>NUCLEOTIDE SEQUENCE [LARGE SCALE GENOMIC DNA]</scope>
    <source>
        <strain evidence="2 3">DSM 100059</strain>
    </source>
</reference>
<keyword evidence="1" id="KW-0732">Signal</keyword>
<evidence type="ECO:0000313" key="2">
    <source>
        <dbReference type="EMBL" id="TDW99770.1"/>
    </source>
</evidence>
<dbReference type="EMBL" id="SODV01000001">
    <property type="protein sequence ID" value="TDW99770.1"/>
    <property type="molecule type" value="Genomic_DNA"/>
</dbReference>